<feature type="region of interest" description="Disordered" evidence="1">
    <location>
        <begin position="1061"/>
        <end position="1120"/>
    </location>
</feature>
<dbReference type="Proteomes" id="UP000033483">
    <property type="component" value="Unassembled WGS sequence"/>
</dbReference>
<feature type="compositionally biased region" description="Low complexity" evidence="1">
    <location>
        <begin position="1081"/>
        <end position="1096"/>
    </location>
</feature>
<dbReference type="PANTHER" id="PTHR33472">
    <property type="entry name" value="OS01G0106600 PROTEIN"/>
    <property type="match status" value="1"/>
</dbReference>
<feature type="compositionally biased region" description="Low complexity" evidence="1">
    <location>
        <begin position="279"/>
        <end position="294"/>
    </location>
</feature>
<dbReference type="AlphaFoldDB" id="A0A0F4ZM53"/>
<gene>
    <name evidence="2" type="ORF">TD95_004639</name>
</gene>
<feature type="compositionally biased region" description="Polar residues" evidence="1">
    <location>
        <begin position="127"/>
        <end position="166"/>
    </location>
</feature>
<name>A0A0F4ZM53_9PEZI</name>
<dbReference type="EMBL" id="LAEV01000174">
    <property type="protein sequence ID" value="KKA30933.1"/>
    <property type="molecule type" value="Genomic_DNA"/>
</dbReference>
<reference evidence="2 3" key="1">
    <citation type="submission" date="2015-03" db="EMBL/GenBank/DDBJ databases">
        <authorList>
            <person name="Radwan O."/>
            <person name="Al-Naeli F.A."/>
            <person name="Rendon G.A."/>
            <person name="Fields C."/>
        </authorList>
    </citation>
    <scope>NUCLEOTIDE SEQUENCE [LARGE SCALE GENOMIC DNA]</scope>
    <source>
        <strain evidence="2">CR-DP1</strain>
    </source>
</reference>
<dbReference type="OrthoDB" id="8436363at2759"/>
<proteinExistence type="predicted"/>
<keyword evidence="3" id="KW-1185">Reference proteome</keyword>
<evidence type="ECO:0000313" key="3">
    <source>
        <dbReference type="Proteomes" id="UP000033483"/>
    </source>
</evidence>
<feature type="region of interest" description="Disordered" evidence="1">
    <location>
        <begin position="986"/>
        <end position="1008"/>
    </location>
</feature>
<feature type="compositionally biased region" description="Basic and acidic residues" evidence="1">
    <location>
        <begin position="79"/>
        <end position="91"/>
    </location>
</feature>
<dbReference type="SMART" id="SM00368">
    <property type="entry name" value="LRR_RI"/>
    <property type="match status" value="5"/>
</dbReference>
<feature type="compositionally biased region" description="Basic and acidic residues" evidence="1">
    <location>
        <begin position="298"/>
        <end position="309"/>
    </location>
</feature>
<dbReference type="PANTHER" id="PTHR33472:SF28">
    <property type="entry name" value="BROMO AND FHA DOMAIN-CONTAINING PROTEIN DDB_G0267958"/>
    <property type="match status" value="1"/>
</dbReference>
<feature type="compositionally biased region" description="Low complexity" evidence="1">
    <location>
        <begin position="344"/>
        <end position="377"/>
    </location>
</feature>
<comment type="caution">
    <text evidence="2">The sequence shown here is derived from an EMBL/GenBank/DDBJ whole genome shotgun (WGS) entry which is preliminary data.</text>
</comment>
<feature type="compositionally biased region" description="Polar residues" evidence="1">
    <location>
        <begin position="25"/>
        <end position="36"/>
    </location>
</feature>
<feature type="region of interest" description="Disordered" evidence="1">
    <location>
        <begin position="279"/>
        <end position="466"/>
    </location>
</feature>
<accession>A0A0F4ZM53</accession>
<feature type="compositionally biased region" description="Low complexity" evidence="1">
    <location>
        <begin position="46"/>
        <end position="62"/>
    </location>
</feature>
<feature type="compositionally biased region" description="Acidic residues" evidence="1">
    <location>
        <begin position="1101"/>
        <end position="1110"/>
    </location>
</feature>
<evidence type="ECO:0008006" key="4">
    <source>
        <dbReference type="Google" id="ProtNLM"/>
    </source>
</evidence>
<feature type="region of interest" description="Disordered" evidence="1">
    <location>
        <begin position="1"/>
        <end position="170"/>
    </location>
</feature>
<dbReference type="InterPro" id="IPR032675">
    <property type="entry name" value="LRR_dom_sf"/>
</dbReference>
<dbReference type="Gene3D" id="3.80.10.10">
    <property type="entry name" value="Ribonuclease Inhibitor"/>
    <property type="match status" value="1"/>
</dbReference>
<feature type="compositionally biased region" description="Low complexity" evidence="1">
    <location>
        <begin position="98"/>
        <end position="123"/>
    </location>
</feature>
<feature type="region of interest" description="Disordered" evidence="1">
    <location>
        <begin position="936"/>
        <end position="961"/>
    </location>
</feature>
<protein>
    <recommendedName>
        <fullName evidence="4">Cell wall biogenesis protein Mhp1</fullName>
    </recommendedName>
</protein>
<evidence type="ECO:0000256" key="1">
    <source>
        <dbReference type="SAM" id="MobiDB-lite"/>
    </source>
</evidence>
<organism evidence="2 3">
    <name type="scientific">Thielaviopsis punctulata</name>
    <dbReference type="NCBI Taxonomy" id="72032"/>
    <lineage>
        <taxon>Eukaryota</taxon>
        <taxon>Fungi</taxon>
        <taxon>Dikarya</taxon>
        <taxon>Ascomycota</taxon>
        <taxon>Pezizomycotina</taxon>
        <taxon>Sordariomycetes</taxon>
        <taxon>Hypocreomycetidae</taxon>
        <taxon>Microascales</taxon>
        <taxon>Ceratocystidaceae</taxon>
        <taxon>Thielaviopsis</taxon>
    </lineage>
</organism>
<evidence type="ECO:0000313" key="2">
    <source>
        <dbReference type="EMBL" id="KKA30933.1"/>
    </source>
</evidence>
<dbReference type="SUPFAM" id="SSF52047">
    <property type="entry name" value="RNI-like"/>
    <property type="match status" value="1"/>
</dbReference>
<sequence>MDTTSEALDATWMARGASKDLKSPPKTTTNPVSTSAPTPPIQTKPAAISAATTAASHTPATSQLSPNSARIPTPISDSLKADTASDLHKSVTADSAIPSTAPASSQSLPSAAPASRSSLSRRNSASEKNGNSLRRTSSWFSNISNKFSSTPNSPTTAVASESPSTKANDKKAAVLPTAIKPDGDAPYTPAPVKSPQAGFMGVLRRFSQTSNFMGANKGTHGIVERRTLNIDKNRERCGISELQQAKLRRVAFCVDVEIAPMPKYLTSAPVLQNFATIPSTNTTTSTATTTTSTSEQKSLSEKTEGEVFKKVSKTPQSDVVAVAEATAQKAKDSTPTLADPQPQTTLTSTSATEPSTATAATVTSVPASTPATTAATEDAAKNKKKEKKKRTEEERKARREKRKRLAEANGQIPLELHLESSSEDEGVLPSPLPVAPGSVPPTVKDVSPAHTSPKKPKTTPHPTTNPVRIYRRCCQLRETPILKRITEQLTNPDNCNPTTGAIEKLDFTGFYLQMPDFITLGDYLAVVPVKEIILENCGLTDESLRMILAGLLAVRLHDPRRRRHHHANAALEQGGVVERVVLSNNKIGPEGWKHICLFICMCRSLQHLDVSHLKFPKPAYEATSSDHGDAPRTLARTDTSLLLARAIRERLAGCKLELLNLGATYMSPDQLGCIVDGALLCGVKRLGLSNNNMTAEFIPHVTKLLASAKCSGLDLGSNDLREHIGDIMEAVGPESSLNALSLANCSLEAKSLAKVLPPLVPLKDFRFLDLTSNTQLFRTEPSALPVIRRYLSKMTSLKRIHLADVGLKPEQAIMLAEILPEVHGLAHITLRNNPLIQALSDARTEADQEEACALYASLLAAARISHSLICVDIETPTENSSEVVKAIAQQVVAYCLRNLARVTMSEAVVPHSGSEEPDQVRDKIRNPEVLAHLVGHNDVEDEDDNDGETSQNSDAPDDDYVIGGTGVVKALQACLNSRANDMIRQSGEFSRDSDAEAGKSNPDTGKAGDVTKFLLASARKIRARLQPALDRAQCSKSHDMRRLMFLKDTLSGIIERFEDEFPETRASGGQHVTAKPREVEAGSSGSTTTPPGETASNNSDNEADVDADDETSVHVPTLSRSSSMIFQTSREYAEEEGRVLRAGHQFRTGILRKEHYDLFVRTIDDISEDSKHSTLLHQLITDVDDGELNAIVAQKGVVKTFVEERTLIMQKLRDRDPEYWDRFVESQEKARANVNVADGGKLHLPLLVPSISRDSAVSDEAAVSD</sequence>